<dbReference type="GO" id="GO:0005886">
    <property type="term" value="C:plasma membrane"/>
    <property type="evidence" value="ECO:0007669"/>
    <property type="project" value="UniProtKB-SubCell"/>
</dbReference>
<comment type="caution">
    <text evidence="12">The sequence shown here is derived from an EMBL/GenBank/DDBJ whole genome shotgun (WGS) entry which is preliminary data.</text>
</comment>
<evidence type="ECO:0000313" key="13">
    <source>
        <dbReference type="Proteomes" id="UP000034380"/>
    </source>
</evidence>
<proteinExistence type="inferred from homology"/>
<sequence length="420" mass="46122">MNKFLQIFKKKDIRNKILFVLAILVVYRFVANIPIPYVDTAQLQSFFANNRFYGLLSALTGGSLAQLSIAMLALGPYISSSIIMQLMTMIFPSLEQMYKKEGEAGRAKFNQYSRVLTVPLAALSAYGFLVSLQHQNVIGYLNLFQWSTVITVVVAGSIFLMWLGELITEKNVGNGVSILILAGIVAGSPVALQQALFKYTPALFFNYLTFGILALVVIAGVIYISEAQRNIPVNYARRVRGSKVYGGVSTYLPMRINNAGVMPIIFALSLLLFPSLIAGFFVNTSIAVVSKIATAINTFLAPNGLWYSVFYFLLVVIFTYFYTAITFDPKNISEDIQKQGGYIPGIRPGPSTAQFLYHLLNRVTLVGAVFLGIIAVLPSIVQSSTSVTDFAVGGTSILIVVSVALEIMKQLDAQLSMYEY</sequence>
<feature type="transmembrane region" description="Helical" evidence="10">
    <location>
        <begin position="264"/>
        <end position="293"/>
    </location>
</feature>
<dbReference type="FunFam" id="1.10.3370.10:FF:000001">
    <property type="entry name" value="Preprotein translocase subunit SecY"/>
    <property type="match status" value="1"/>
</dbReference>
<dbReference type="InterPro" id="IPR026593">
    <property type="entry name" value="SecY"/>
</dbReference>
<dbReference type="Pfam" id="PF00344">
    <property type="entry name" value="SecY"/>
    <property type="match status" value="1"/>
</dbReference>
<feature type="transmembrane region" description="Helical" evidence="10">
    <location>
        <begin position="69"/>
        <end position="91"/>
    </location>
</feature>
<comment type="function">
    <text evidence="10">The central subunit of the protein translocation channel SecYEG. Consists of two halves formed by TMs 1-5 and 6-10. These two domains form a lateral gate at the front which open onto the bilayer between TMs 2 and 7, and are clamped together by SecE at the back. The channel is closed by both a pore ring composed of hydrophobic SecY resides and a short helix (helix 2A) on the extracellular side of the membrane which forms a plug. The plug probably moves laterally to allow the channel to open. The ring and the pore may move independently.</text>
</comment>
<keyword evidence="4 10" id="KW-0812">Transmembrane</keyword>
<evidence type="ECO:0000256" key="4">
    <source>
        <dbReference type="ARBA" id="ARBA00022692"/>
    </source>
</evidence>
<dbReference type="EMBL" id="LCBQ01000013">
    <property type="protein sequence ID" value="KKS13563.1"/>
    <property type="molecule type" value="Genomic_DNA"/>
</dbReference>
<protein>
    <recommendedName>
        <fullName evidence="9 10">Protein translocase subunit SecY</fullName>
    </recommendedName>
</protein>
<feature type="transmembrane region" description="Helical" evidence="10">
    <location>
        <begin position="17"/>
        <end position="37"/>
    </location>
</feature>
<dbReference type="PANTHER" id="PTHR10906">
    <property type="entry name" value="SECY/SEC61-ALPHA FAMILY MEMBER"/>
    <property type="match status" value="1"/>
</dbReference>
<reference evidence="12 13" key="1">
    <citation type="journal article" date="2015" name="Nature">
        <title>rRNA introns, odd ribosomes, and small enigmatic genomes across a large radiation of phyla.</title>
        <authorList>
            <person name="Brown C.T."/>
            <person name="Hug L.A."/>
            <person name="Thomas B.C."/>
            <person name="Sharon I."/>
            <person name="Castelle C.J."/>
            <person name="Singh A."/>
            <person name="Wilkins M.J."/>
            <person name="Williams K.H."/>
            <person name="Banfield J.F."/>
        </authorList>
    </citation>
    <scope>NUCLEOTIDE SEQUENCE [LARGE SCALE GENOMIC DNA]</scope>
</reference>
<evidence type="ECO:0000256" key="1">
    <source>
        <dbReference type="ARBA" id="ARBA00004141"/>
    </source>
</evidence>
<dbReference type="InterPro" id="IPR030659">
    <property type="entry name" value="SecY_CS"/>
</dbReference>
<gene>
    <name evidence="10" type="primary">secY</name>
    <name evidence="12" type="ORF">UU70_C0013G0007</name>
</gene>
<dbReference type="PROSITE" id="PS00755">
    <property type="entry name" value="SECY_1"/>
    <property type="match status" value="1"/>
</dbReference>
<evidence type="ECO:0000256" key="7">
    <source>
        <dbReference type="ARBA" id="ARBA00023010"/>
    </source>
</evidence>
<feature type="transmembrane region" description="Helical" evidence="10">
    <location>
        <begin position="204"/>
        <end position="224"/>
    </location>
</feature>
<dbReference type="Proteomes" id="UP000034380">
    <property type="component" value="Unassembled WGS sequence"/>
</dbReference>
<evidence type="ECO:0000256" key="2">
    <source>
        <dbReference type="ARBA" id="ARBA00005751"/>
    </source>
</evidence>
<dbReference type="PRINTS" id="PR00303">
    <property type="entry name" value="SECYTRNLCASE"/>
</dbReference>
<accession>A0A0G0ZKP3</accession>
<evidence type="ECO:0000256" key="11">
    <source>
        <dbReference type="RuleBase" id="RU004349"/>
    </source>
</evidence>
<dbReference type="GO" id="GO:0006605">
    <property type="term" value="P:protein targeting"/>
    <property type="evidence" value="ECO:0007669"/>
    <property type="project" value="UniProtKB-UniRule"/>
</dbReference>
<dbReference type="NCBIfam" id="TIGR00967">
    <property type="entry name" value="3a0501s007"/>
    <property type="match status" value="1"/>
</dbReference>
<keyword evidence="7 10" id="KW-0811">Translocation</keyword>
<evidence type="ECO:0000256" key="9">
    <source>
        <dbReference type="ARBA" id="ARBA00039733"/>
    </source>
</evidence>
<feature type="transmembrane region" description="Helical" evidence="10">
    <location>
        <begin position="143"/>
        <end position="163"/>
    </location>
</feature>
<evidence type="ECO:0000313" key="12">
    <source>
        <dbReference type="EMBL" id="KKS13563.1"/>
    </source>
</evidence>
<feature type="transmembrane region" description="Helical" evidence="10">
    <location>
        <begin position="305"/>
        <end position="325"/>
    </location>
</feature>
<dbReference type="PATRIC" id="fig|1619020.3.peg.127"/>
<keyword evidence="8 10" id="KW-0472">Membrane</keyword>
<dbReference type="HAMAP" id="MF_01465">
    <property type="entry name" value="SecY"/>
    <property type="match status" value="1"/>
</dbReference>
<dbReference type="GO" id="GO:0043952">
    <property type="term" value="P:protein transport by the Sec complex"/>
    <property type="evidence" value="ECO:0007669"/>
    <property type="project" value="UniProtKB-UniRule"/>
</dbReference>
<evidence type="ECO:0000256" key="10">
    <source>
        <dbReference type="HAMAP-Rule" id="MF_01465"/>
    </source>
</evidence>
<evidence type="ECO:0000256" key="8">
    <source>
        <dbReference type="ARBA" id="ARBA00023136"/>
    </source>
</evidence>
<evidence type="ECO:0000256" key="6">
    <source>
        <dbReference type="ARBA" id="ARBA00022989"/>
    </source>
</evidence>
<organism evidence="12 13">
    <name type="scientific">Candidatus Yanofskybacteria bacterium GW2011_GWA1_41_6</name>
    <dbReference type="NCBI Taxonomy" id="1619020"/>
    <lineage>
        <taxon>Bacteria</taxon>
        <taxon>Candidatus Yanofskyibacteriota</taxon>
    </lineage>
</organism>
<evidence type="ECO:0000256" key="3">
    <source>
        <dbReference type="ARBA" id="ARBA00022448"/>
    </source>
</evidence>
<keyword evidence="6 10" id="KW-1133">Transmembrane helix</keyword>
<dbReference type="InterPro" id="IPR002208">
    <property type="entry name" value="SecY/SEC61-alpha"/>
</dbReference>
<keyword evidence="10" id="KW-1003">Cell membrane</keyword>
<dbReference type="GO" id="GO:0065002">
    <property type="term" value="P:intracellular protein transmembrane transport"/>
    <property type="evidence" value="ECO:0007669"/>
    <property type="project" value="UniProtKB-UniRule"/>
</dbReference>
<feature type="transmembrane region" description="Helical" evidence="10">
    <location>
        <begin position="387"/>
        <end position="408"/>
    </location>
</feature>
<dbReference type="InterPro" id="IPR023201">
    <property type="entry name" value="SecY_dom_sf"/>
</dbReference>
<feature type="transmembrane region" description="Helical" evidence="10">
    <location>
        <begin position="112"/>
        <end position="131"/>
    </location>
</feature>
<feature type="transmembrane region" description="Helical" evidence="10">
    <location>
        <begin position="175"/>
        <end position="192"/>
    </location>
</feature>
<name>A0A0G0ZKP3_9BACT</name>
<dbReference type="PIRSF" id="PIRSF004557">
    <property type="entry name" value="SecY"/>
    <property type="match status" value="1"/>
</dbReference>
<dbReference type="SUPFAM" id="SSF103491">
    <property type="entry name" value="Preprotein translocase SecY subunit"/>
    <property type="match status" value="1"/>
</dbReference>
<keyword evidence="3 10" id="KW-0813">Transport</keyword>
<comment type="subcellular location">
    <subcellularLocation>
        <location evidence="10">Cell membrane</location>
        <topology evidence="10">Multi-pass membrane protein</topology>
    </subcellularLocation>
    <subcellularLocation>
        <location evidence="1">Membrane</location>
        <topology evidence="1">Multi-pass membrane protein</topology>
    </subcellularLocation>
</comment>
<feature type="transmembrane region" description="Helical" evidence="10">
    <location>
        <begin position="359"/>
        <end position="381"/>
    </location>
</feature>
<comment type="subunit">
    <text evidence="10">Component of the Sec protein translocase complex. Heterotrimer consisting of SecY, SecE and SecG subunits. The heterotrimers can form oligomers, although 1 heterotrimer is thought to be able to translocate proteins. Interacts with the ribosome. Interacts with SecDF, and other proteins may be involved. Interacts with SecA.</text>
</comment>
<evidence type="ECO:0000256" key="5">
    <source>
        <dbReference type="ARBA" id="ARBA00022927"/>
    </source>
</evidence>
<dbReference type="AlphaFoldDB" id="A0A0G0ZKP3"/>
<keyword evidence="5 10" id="KW-0653">Protein transport</keyword>
<comment type="similarity">
    <text evidence="2 10 11">Belongs to the SecY/SEC61-alpha family.</text>
</comment>
<dbReference type="Gene3D" id="1.10.3370.10">
    <property type="entry name" value="SecY subunit domain"/>
    <property type="match status" value="1"/>
</dbReference>